<feature type="region of interest" description="Disordered" evidence="1">
    <location>
        <begin position="209"/>
        <end position="246"/>
    </location>
</feature>
<feature type="compositionally biased region" description="Basic and acidic residues" evidence="1">
    <location>
        <begin position="122"/>
        <end position="132"/>
    </location>
</feature>
<feature type="region of interest" description="Disordered" evidence="1">
    <location>
        <begin position="1"/>
        <end position="75"/>
    </location>
</feature>
<dbReference type="AlphaFoldDB" id="A0A6M3J1Q5"/>
<feature type="compositionally biased region" description="Basic and acidic residues" evidence="1">
    <location>
        <begin position="104"/>
        <end position="113"/>
    </location>
</feature>
<feature type="compositionally biased region" description="Basic and acidic residues" evidence="1">
    <location>
        <begin position="209"/>
        <end position="219"/>
    </location>
</feature>
<evidence type="ECO:0000256" key="1">
    <source>
        <dbReference type="SAM" id="MobiDB-lite"/>
    </source>
</evidence>
<feature type="compositionally biased region" description="Basic and acidic residues" evidence="1">
    <location>
        <begin position="40"/>
        <end position="56"/>
    </location>
</feature>
<feature type="compositionally biased region" description="Polar residues" evidence="1">
    <location>
        <begin position="19"/>
        <end position="32"/>
    </location>
</feature>
<evidence type="ECO:0000313" key="2">
    <source>
        <dbReference type="EMBL" id="QJA63101.1"/>
    </source>
</evidence>
<reference evidence="2" key="1">
    <citation type="submission" date="2020-03" db="EMBL/GenBank/DDBJ databases">
        <title>The deep terrestrial virosphere.</title>
        <authorList>
            <person name="Holmfeldt K."/>
            <person name="Nilsson E."/>
            <person name="Simone D."/>
            <person name="Lopez-Fernandez M."/>
            <person name="Wu X."/>
            <person name="de Brujin I."/>
            <person name="Lundin D."/>
            <person name="Andersson A."/>
            <person name="Bertilsson S."/>
            <person name="Dopson M."/>
        </authorList>
    </citation>
    <scope>NUCLEOTIDE SEQUENCE</scope>
    <source>
        <strain evidence="3">MM415A01354</strain>
        <strain evidence="2">MM415B00651</strain>
    </source>
</reference>
<feature type="compositionally biased region" description="Polar residues" evidence="1">
    <location>
        <begin position="90"/>
        <end position="103"/>
    </location>
</feature>
<proteinExistence type="predicted"/>
<dbReference type="EMBL" id="MT142268">
    <property type="protein sequence ID" value="QJA77187.1"/>
    <property type="molecule type" value="Genomic_DNA"/>
</dbReference>
<name>A0A6M3J1Q5_9ZZZZ</name>
<sequence length="246" mass="27562">MPEDKNIPQVTGEVEEKLSGTTESQIVESTTEAEPGAVSEPREGVTPEVPKGEKPKGQTRTYTQDEWAKRESALNKQSAELQKRLAQTSMELEIQRQTSLETTQRAKDLKEVEDGVISQTEAEGRQRMRESQKQQNQVLYQQSTTLRQMAQQAEDIGRILAAQDFGKKYELTPEQTNELLSNTDIKSPAEMEARAANLALDKVKGEVQKNKEAPEHFDKGQVGTAGKGAPSDEQILKQRYPTMFKK</sequence>
<accession>A0A6M3J1Q5</accession>
<organism evidence="2">
    <name type="scientific">viral metagenome</name>
    <dbReference type="NCBI Taxonomy" id="1070528"/>
    <lineage>
        <taxon>unclassified sequences</taxon>
        <taxon>metagenomes</taxon>
        <taxon>organismal metagenomes</taxon>
    </lineage>
</organism>
<protein>
    <submittedName>
        <fullName evidence="2">Uncharacterized protein</fullName>
    </submittedName>
</protein>
<evidence type="ECO:0000313" key="3">
    <source>
        <dbReference type="EMBL" id="QJA77187.1"/>
    </source>
</evidence>
<gene>
    <name evidence="3" type="ORF">MM415A01354_0008</name>
    <name evidence="2" type="ORF">MM415B00651_0016</name>
</gene>
<feature type="region of interest" description="Disordered" evidence="1">
    <location>
        <begin position="90"/>
        <end position="138"/>
    </location>
</feature>
<dbReference type="EMBL" id="MT141490">
    <property type="protein sequence ID" value="QJA63101.1"/>
    <property type="molecule type" value="Genomic_DNA"/>
</dbReference>